<dbReference type="EMBL" id="JADPRT010000013">
    <property type="protein sequence ID" value="MBF9071848.1"/>
    <property type="molecule type" value="Genomic_DNA"/>
</dbReference>
<dbReference type="GO" id="GO:0016787">
    <property type="term" value="F:hydrolase activity"/>
    <property type="evidence" value="ECO:0007669"/>
    <property type="project" value="UniProtKB-KW"/>
</dbReference>
<reference evidence="7" key="1">
    <citation type="submission" date="2020-11" db="EMBL/GenBank/DDBJ databases">
        <title>Isolation and identification of active actinomycetes.</title>
        <authorList>
            <person name="Yu B."/>
        </authorList>
    </citation>
    <scope>NUCLEOTIDE SEQUENCE</scope>
    <source>
        <strain evidence="7">NEAU-YB345</strain>
    </source>
</reference>
<dbReference type="InterPro" id="IPR000086">
    <property type="entry name" value="NUDIX_hydrolase_dom"/>
</dbReference>
<dbReference type="PRINTS" id="PR00502">
    <property type="entry name" value="NUDIXFAMILY"/>
</dbReference>
<keyword evidence="8" id="KW-1185">Reference proteome</keyword>
<evidence type="ECO:0000313" key="8">
    <source>
        <dbReference type="Proteomes" id="UP000657385"/>
    </source>
</evidence>
<evidence type="ECO:0000256" key="2">
    <source>
        <dbReference type="ARBA" id="ARBA00005582"/>
    </source>
</evidence>
<dbReference type="Gene3D" id="3.90.79.10">
    <property type="entry name" value="Nucleoside Triphosphate Pyrophosphohydrolase"/>
    <property type="match status" value="1"/>
</dbReference>
<comment type="caution">
    <text evidence="7">The sequence shown here is derived from an EMBL/GenBank/DDBJ whole genome shotgun (WGS) entry which is preliminary data.</text>
</comment>
<gene>
    <name evidence="7" type="ORF">I2501_27875</name>
</gene>
<keyword evidence="3 5" id="KW-0378">Hydrolase</keyword>
<evidence type="ECO:0000256" key="3">
    <source>
        <dbReference type="ARBA" id="ARBA00022801"/>
    </source>
</evidence>
<dbReference type="Proteomes" id="UP000657385">
    <property type="component" value="Unassembled WGS sequence"/>
</dbReference>
<accession>A0A931B7W9</accession>
<protein>
    <submittedName>
        <fullName evidence="7">NUDIX hydrolase</fullName>
    </submittedName>
</protein>
<dbReference type="SUPFAM" id="SSF55811">
    <property type="entry name" value="Nudix"/>
    <property type="match status" value="1"/>
</dbReference>
<organism evidence="7 8">
    <name type="scientific">Streptacidiphilus fuscans</name>
    <dbReference type="NCBI Taxonomy" id="2789292"/>
    <lineage>
        <taxon>Bacteria</taxon>
        <taxon>Bacillati</taxon>
        <taxon>Actinomycetota</taxon>
        <taxon>Actinomycetes</taxon>
        <taxon>Kitasatosporales</taxon>
        <taxon>Streptomycetaceae</taxon>
        <taxon>Streptacidiphilus</taxon>
    </lineage>
</organism>
<dbReference type="InterPro" id="IPR020084">
    <property type="entry name" value="NUDIX_hydrolase_CS"/>
</dbReference>
<dbReference type="PANTHER" id="PTHR43046:SF12">
    <property type="entry name" value="GDP-MANNOSE MANNOSYL HYDROLASE"/>
    <property type="match status" value="1"/>
</dbReference>
<dbReference type="Pfam" id="PF00293">
    <property type="entry name" value="NUDIX"/>
    <property type="match status" value="1"/>
</dbReference>
<dbReference type="PROSITE" id="PS51462">
    <property type="entry name" value="NUDIX"/>
    <property type="match status" value="1"/>
</dbReference>
<dbReference type="InterPro" id="IPR020476">
    <property type="entry name" value="Nudix_hydrolase"/>
</dbReference>
<dbReference type="AlphaFoldDB" id="A0A931B7W9"/>
<evidence type="ECO:0000313" key="7">
    <source>
        <dbReference type="EMBL" id="MBF9071848.1"/>
    </source>
</evidence>
<evidence type="ECO:0000256" key="4">
    <source>
        <dbReference type="ARBA" id="ARBA00022842"/>
    </source>
</evidence>
<dbReference type="PANTHER" id="PTHR43046">
    <property type="entry name" value="GDP-MANNOSE MANNOSYL HYDROLASE"/>
    <property type="match status" value="1"/>
</dbReference>
<evidence type="ECO:0000256" key="1">
    <source>
        <dbReference type="ARBA" id="ARBA00001946"/>
    </source>
</evidence>
<evidence type="ECO:0000259" key="6">
    <source>
        <dbReference type="PROSITE" id="PS51462"/>
    </source>
</evidence>
<evidence type="ECO:0000256" key="5">
    <source>
        <dbReference type="RuleBase" id="RU003476"/>
    </source>
</evidence>
<name>A0A931B7W9_9ACTN</name>
<dbReference type="InterPro" id="IPR015797">
    <property type="entry name" value="NUDIX_hydrolase-like_dom_sf"/>
</dbReference>
<comment type="similarity">
    <text evidence="2 5">Belongs to the Nudix hydrolase family.</text>
</comment>
<feature type="domain" description="Nudix hydrolase" evidence="6">
    <location>
        <begin position="22"/>
        <end position="151"/>
    </location>
</feature>
<dbReference type="PROSITE" id="PS00893">
    <property type="entry name" value="NUDIX_BOX"/>
    <property type="match status" value="1"/>
</dbReference>
<comment type="cofactor">
    <cofactor evidence="1">
        <name>Mg(2+)</name>
        <dbReference type="ChEBI" id="CHEBI:18420"/>
    </cofactor>
</comment>
<proteinExistence type="inferred from homology"/>
<sequence>MSLHVDEVVRPNGSTGSYKYIALPDGVRVAALDEEGRLALLEEDVYVCGQRLLLLPGGGVEKGETPEQAAVRELAEEGGITAGDLRLLTRMRRMPANARTTEHLYLARDLQLGAPDREASEEGMTLRWTPLDEAVEMCGDGRITEAGTLAAILLTAQFLSREAELKPTDTRTERHRG</sequence>
<keyword evidence="4" id="KW-0460">Magnesium</keyword>